<dbReference type="GO" id="GO:0005829">
    <property type="term" value="C:cytosol"/>
    <property type="evidence" value="ECO:0007669"/>
    <property type="project" value="TreeGrafter"/>
</dbReference>
<dbReference type="PANTHER" id="PTHR38099">
    <property type="entry name" value="LARGE RIBOSOMAL RNA SUBUNIT ACCUMULATION PROTEIN YCED"/>
    <property type="match status" value="1"/>
</dbReference>
<dbReference type="AlphaFoldDB" id="A0A4R7BGG7"/>
<protein>
    <recommendedName>
        <fullName evidence="3">Large ribosomal RNA subunit accumulation protein YceD</fullName>
    </recommendedName>
    <alternativeName>
        <fullName evidence="5">23S rRNA accumulation protein YceD</fullName>
    </alternativeName>
</protein>
<sequence>MSNPILIDPLKHAYDARQIAGKVPLAQLDARVLSELAETAGEVSWTLTGFVDASRRPSLRIELSVALSVPCGRCLQPLAVKLVADSVIALFTSEDKLEEAVEADDELDAIMAEPELDVMALIEDEIIMGLPLSPLHDDCGTEHLERAKADKPNPFAVLAALKGRKSE</sequence>
<evidence type="ECO:0000256" key="5">
    <source>
        <dbReference type="ARBA" id="ARBA00031841"/>
    </source>
</evidence>
<evidence type="ECO:0000256" key="3">
    <source>
        <dbReference type="ARBA" id="ARBA00015716"/>
    </source>
</evidence>
<dbReference type="GO" id="GO:0042254">
    <property type="term" value="P:ribosome biogenesis"/>
    <property type="evidence" value="ECO:0007669"/>
    <property type="project" value="UniProtKB-KW"/>
</dbReference>
<dbReference type="Pfam" id="PF02620">
    <property type="entry name" value="YceD"/>
    <property type="match status" value="1"/>
</dbReference>
<dbReference type="Proteomes" id="UP000295611">
    <property type="component" value="Unassembled WGS sequence"/>
</dbReference>
<dbReference type="InterPro" id="IPR039255">
    <property type="entry name" value="YceD_bac"/>
</dbReference>
<proteinExistence type="inferred from homology"/>
<accession>A0A4R7BGG7</accession>
<evidence type="ECO:0000313" key="6">
    <source>
        <dbReference type="EMBL" id="TDR82816.1"/>
    </source>
</evidence>
<dbReference type="PANTHER" id="PTHR38099:SF1">
    <property type="entry name" value="LARGE RIBOSOMAL RNA SUBUNIT ACCUMULATION PROTEIN YCED"/>
    <property type="match status" value="1"/>
</dbReference>
<evidence type="ECO:0000256" key="4">
    <source>
        <dbReference type="ARBA" id="ARBA00022517"/>
    </source>
</evidence>
<comment type="function">
    <text evidence="1">Plays a role in synthesis, processing and/or stability of 23S rRNA.</text>
</comment>
<comment type="similarity">
    <text evidence="2">Belongs to the DUF177 domain family.</text>
</comment>
<dbReference type="OrthoDB" id="5297600at2"/>
<comment type="caution">
    <text evidence="6">The sequence shown here is derived from an EMBL/GenBank/DDBJ whole genome shotgun (WGS) entry which is preliminary data.</text>
</comment>
<dbReference type="InterPro" id="IPR003772">
    <property type="entry name" value="YceD"/>
</dbReference>
<gene>
    <name evidence="6" type="ORF">DFP86_101206</name>
</gene>
<dbReference type="RefSeq" id="WP_133678141.1">
    <property type="nucleotide sequence ID" value="NZ_SNZP01000001.1"/>
</dbReference>
<reference evidence="6 7" key="1">
    <citation type="submission" date="2019-03" db="EMBL/GenBank/DDBJ databases">
        <title>Genomic Encyclopedia of Type Strains, Phase III (KMG-III): the genomes of soil and plant-associated and newly described type strains.</title>
        <authorList>
            <person name="Whitman W."/>
        </authorList>
    </citation>
    <scope>NUCLEOTIDE SEQUENCE [LARGE SCALE GENOMIC DNA]</scope>
    <source>
        <strain evidence="6 7">CECT 8976</strain>
    </source>
</reference>
<dbReference type="EMBL" id="SNZP01000001">
    <property type="protein sequence ID" value="TDR82816.1"/>
    <property type="molecule type" value="Genomic_DNA"/>
</dbReference>
<keyword evidence="4" id="KW-0690">Ribosome biogenesis</keyword>
<evidence type="ECO:0000313" key="7">
    <source>
        <dbReference type="Proteomes" id="UP000295611"/>
    </source>
</evidence>
<evidence type="ECO:0000256" key="2">
    <source>
        <dbReference type="ARBA" id="ARBA00010740"/>
    </source>
</evidence>
<keyword evidence="7" id="KW-1185">Reference proteome</keyword>
<name>A0A4R7BGG7_9NEIS</name>
<evidence type="ECO:0000256" key="1">
    <source>
        <dbReference type="ARBA" id="ARBA00002868"/>
    </source>
</evidence>
<organism evidence="6 7">
    <name type="scientific">Paludibacterium purpuratum</name>
    <dbReference type="NCBI Taxonomy" id="1144873"/>
    <lineage>
        <taxon>Bacteria</taxon>
        <taxon>Pseudomonadati</taxon>
        <taxon>Pseudomonadota</taxon>
        <taxon>Betaproteobacteria</taxon>
        <taxon>Neisseriales</taxon>
        <taxon>Chromobacteriaceae</taxon>
        <taxon>Paludibacterium</taxon>
    </lineage>
</organism>